<keyword evidence="3" id="KW-0732">Signal</keyword>
<dbReference type="EMBL" id="JAMWYS010000028">
    <property type="protein sequence ID" value="MCO4292837.1"/>
    <property type="molecule type" value="Genomic_DNA"/>
</dbReference>
<organism evidence="5 6">
    <name type="scientific">Solitalea agri</name>
    <dbReference type="NCBI Taxonomy" id="2953739"/>
    <lineage>
        <taxon>Bacteria</taxon>
        <taxon>Pseudomonadati</taxon>
        <taxon>Bacteroidota</taxon>
        <taxon>Sphingobacteriia</taxon>
        <taxon>Sphingobacteriales</taxon>
        <taxon>Sphingobacteriaceae</taxon>
        <taxon>Solitalea</taxon>
    </lineage>
</organism>
<dbReference type="GO" id="GO:0008270">
    <property type="term" value="F:zinc ion binding"/>
    <property type="evidence" value="ECO:0007669"/>
    <property type="project" value="InterPro"/>
</dbReference>
<dbReference type="Gene3D" id="3.40.630.10">
    <property type="entry name" value="Zn peptidases"/>
    <property type="match status" value="1"/>
</dbReference>
<dbReference type="CDD" id="cd06241">
    <property type="entry name" value="M14-like"/>
    <property type="match status" value="1"/>
</dbReference>
<comment type="cofactor">
    <cofactor evidence="1">
        <name>Zn(2+)</name>
        <dbReference type="ChEBI" id="CHEBI:29105"/>
    </cofactor>
</comment>
<dbReference type="GO" id="GO:0005615">
    <property type="term" value="C:extracellular space"/>
    <property type="evidence" value="ECO:0007669"/>
    <property type="project" value="TreeGrafter"/>
</dbReference>
<dbReference type="GO" id="GO:0004181">
    <property type="term" value="F:metallocarboxypeptidase activity"/>
    <property type="evidence" value="ECO:0007669"/>
    <property type="project" value="InterPro"/>
</dbReference>
<evidence type="ECO:0000313" key="5">
    <source>
        <dbReference type="EMBL" id="MCO4292837.1"/>
    </source>
</evidence>
<evidence type="ECO:0000256" key="3">
    <source>
        <dbReference type="SAM" id="SignalP"/>
    </source>
</evidence>
<comment type="caution">
    <text evidence="5">The sequence shown here is derived from an EMBL/GenBank/DDBJ whole genome shotgun (WGS) entry which is preliminary data.</text>
</comment>
<sequence length="579" mass="66831">MKKTLSLIFSCALALCSSAQQTPFEKSNGKETATYTELISYFKNITQKYPEAKLLEYGTTDIGKPLNLLVLSKSKDFDPVSLHTKGKAIILINNGIHPGEPEGIDATMMLVRDLLEKKQLPDNVVLCFIPVYNIDGMLNRGPNSRVNQNGPVEYGFRGNSRNLDLNRDCIKTDSRNSLAFQQIFQNWKPEVFLDNHTSNGADYQHVMTYIATQKDKLNPEVSAYMNNKLIPVLLAKMKERKFEMVPYVNVWGNTPDKGYEGFNDSPRYTTGYSTLFNSIGFVVETHMWKPFDQRVWATYAFMQELINQTEKDAKEIIDTKRKADEMVKNQTAFAMDWKVDTSKVEQIAFKGFEGKYKPSEVSGLDRLYYDRSAPFEKQIDYKNSFKPTQLVGKPWAYVISQSWGKVIELLKLNGVQMKPLTKDMALRGEMYFIDDYKTGTRPYEGHYLHSTIKVTKDTMNVQFYKGDYVVQVDQAVNRYIVETLEPQAIDSYFNWNFFDSILGQKEGFSDYLFEDIATEILKKDPELKAKLEEKRKADPKFAQSAYAQLDFIYKNSPYYEKTHNRYPIMRLLQPVYLGN</sequence>
<evidence type="ECO:0000259" key="4">
    <source>
        <dbReference type="Pfam" id="PF00246"/>
    </source>
</evidence>
<dbReference type="InterPro" id="IPR000834">
    <property type="entry name" value="Peptidase_M14"/>
</dbReference>
<feature type="domain" description="Peptidase M14" evidence="4">
    <location>
        <begin position="39"/>
        <end position="224"/>
    </location>
</feature>
<evidence type="ECO:0000256" key="2">
    <source>
        <dbReference type="ARBA" id="ARBA00005988"/>
    </source>
</evidence>
<dbReference type="RefSeq" id="WP_252587329.1">
    <property type="nucleotide sequence ID" value="NZ_JAMWYS010000028.1"/>
</dbReference>
<keyword evidence="6" id="KW-1185">Reference proteome</keyword>
<dbReference type="AlphaFoldDB" id="A0A9X2JBU2"/>
<evidence type="ECO:0000313" key="6">
    <source>
        <dbReference type="Proteomes" id="UP001155182"/>
    </source>
</evidence>
<feature type="chain" id="PRO_5040918359" evidence="3">
    <location>
        <begin position="20"/>
        <end position="579"/>
    </location>
</feature>
<name>A0A9X2JBU2_9SPHI</name>
<proteinExistence type="inferred from homology"/>
<dbReference type="Pfam" id="PF00246">
    <property type="entry name" value="Peptidase_M14"/>
    <property type="match status" value="1"/>
</dbReference>
<gene>
    <name evidence="5" type="ORF">NF867_08195</name>
</gene>
<dbReference type="PANTHER" id="PTHR11705">
    <property type="entry name" value="PROTEASE FAMILY M14 CARBOXYPEPTIDASE A,B"/>
    <property type="match status" value="1"/>
</dbReference>
<reference evidence="5" key="1">
    <citation type="submission" date="2022-06" db="EMBL/GenBank/DDBJ databases">
        <title>Solitalea sp. MAHUQ-68 isolated from rhizospheric soil.</title>
        <authorList>
            <person name="Huq M.A."/>
        </authorList>
    </citation>
    <scope>NUCLEOTIDE SEQUENCE</scope>
    <source>
        <strain evidence="5">MAHUQ-68</strain>
    </source>
</reference>
<protein>
    <submittedName>
        <fullName evidence="5">M14 family metallopeptidase</fullName>
    </submittedName>
</protein>
<dbReference type="Proteomes" id="UP001155182">
    <property type="component" value="Unassembled WGS sequence"/>
</dbReference>
<accession>A0A9X2JBU2</accession>
<feature type="signal peptide" evidence="3">
    <location>
        <begin position="1"/>
        <end position="19"/>
    </location>
</feature>
<dbReference type="SUPFAM" id="SSF53187">
    <property type="entry name" value="Zn-dependent exopeptidases"/>
    <property type="match status" value="1"/>
</dbReference>
<dbReference type="GO" id="GO:0006508">
    <property type="term" value="P:proteolysis"/>
    <property type="evidence" value="ECO:0007669"/>
    <property type="project" value="InterPro"/>
</dbReference>
<dbReference type="PANTHER" id="PTHR11705:SF145">
    <property type="entry name" value="PEPTIDASE M14 CARBOXYPEPTIDASE A DOMAIN-CONTAINING PROTEIN"/>
    <property type="match status" value="1"/>
</dbReference>
<evidence type="ECO:0000256" key="1">
    <source>
        <dbReference type="ARBA" id="ARBA00001947"/>
    </source>
</evidence>
<comment type="similarity">
    <text evidence="2">Belongs to the peptidase M14 family.</text>
</comment>